<dbReference type="SUPFAM" id="SSF47789">
    <property type="entry name" value="C-terminal domain of RNA polymerase alpha subunit"/>
    <property type="match status" value="1"/>
</dbReference>
<accession>A0ABW9XIH5</accession>
<evidence type="ECO:0000313" key="2">
    <source>
        <dbReference type="EMBL" id="NBD22346.1"/>
    </source>
</evidence>
<evidence type="ECO:0000256" key="1">
    <source>
        <dbReference type="SAM" id="MobiDB-lite"/>
    </source>
</evidence>
<name>A0ABW9XIH5_9BACL</name>
<feature type="region of interest" description="Disordered" evidence="1">
    <location>
        <begin position="1"/>
        <end position="28"/>
    </location>
</feature>
<proteinExistence type="predicted"/>
<protein>
    <recommendedName>
        <fullName evidence="4">DNA-binding protein</fullName>
    </recommendedName>
</protein>
<dbReference type="EMBL" id="JAAAMV010000001">
    <property type="protein sequence ID" value="NBD22346.1"/>
    <property type="molecule type" value="Genomic_DNA"/>
</dbReference>
<organism evidence="2 3">
    <name type="scientific">Paenibacillus glycinis</name>
    <dbReference type="NCBI Taxonomy" id="2697035"/>
    <lineage>
        <taxon>Bacteria</taxon>
        <taxon>Bacillati</taxon>
        <taxon>Bacillota</taxon>
        <taxon>Bacilli</taxon>
        <taxon>Bacillales</taxon>
        <taxon>Paenibacillaceae</taxon>
        <taxon>Paenibacillus</taxon>
    </lineage>
</organism>
<evidence type="ECO:0008006" key="4">
    <source>
        <dbReference type="Google" id="ProtNLM"/>
    </source>
</evidence>
<comment type="caution">
    <text evidence="2">The sequence shown here is derived from an EMBL/GenBank/DDBJ whole genome shotgun (WGS) entry which is preliminary data.</text>
</comment>
<keyword evidence="3" id="KW-1185">Reference proteome</keyword>
<reference evidence="2 3" key="1">
    <citation type="submission" date="2020-01" db="EMBL/GenBank/DDBJ databases">
        <title>Paenibacillus soybeanensis sp. nov. isolated from the nodules of soybean (Glycine max(L.) Merr).</title>
        <authorList>
            <person name="Wang H."/>
        </authorList>
    </citation>
    <scope>NUCLEOTIDE SEQUENCE [LARGE SCALE GENOMIC DNA]</scope>
    <source>
        <strain evidence="2 3">T1</strain>
    </source>
</reference>
<sequence>MDRVSANQSQNQSQQPGSDLPEGLSKPAQRALANAGLNSLAQLSGLSASEFKELHGIGPKAIELLSRALERKGLSFRGE</sequence>
<dbReference type="Proteomes" id="UP000665561">
    <property type="component" value="Unassembled WGS sequence"/>
</dbReference>
<evidence type="ECO:0000313" key="3">
    <source>
        <dbReference type="Proteomes" id="UP000665561"/>
    </source>
</evidence>
<gene>
    <name evidence="2" type="ORF">GT019_00520</name>
</gene>
<dbReference type="Gene3D" id="1.10.150.20">
    <property type="entry name" value="5' to 3' exonuclease, C-terminal subdomain"/>
    <property type="match status" value="1"/>
</dbReference>